<dbReference type="SMART" id="SM00448">
    <property type="entry name" value="REC"/>
    <property type="match status" value="1"/>
</dbReference>
<dbReference type="Gene3D" id="6.10.250.690">
    <property type="match status" value="1"/>
</dbReference>
<dbReference type="PROSITE" id="PS51755">
    <property type="entry name" value="OMPR_PHOB"/>
    <property type="match status" value="1"/>
</dbReference>
<dbReference type="Proteomes" id="UP000557656">
    <property type="component" value="Unassembled WGS sequence"/>
</dbReference>
<dbReference type="PANTHER" id="PTHR48111:SF76">
    <property type="entry name" value="TWO-COMPONENT RESPONSE REGULATOR"/>
    <property type="match status" value="1"/>
</dbReference>
<name>A0A7Y7UTG5_9SPHN</name>
<dbReference type="Pfam" id="PF00072">
    <property type="entry name" value="Response_reg"/>
    <property type="match status" value="1"/>
</dbReference>
<dbReference type="Pfam" id="PF00486">
    <property type="entry name" value="Trans_reg_C"/>
    <property type="match status" value="1"/>
</dbReference>
<gene>
    <name evidence="10" type="ORF">HKX05_00890</name>
    <name evidence="11" type="ORF">HLV41_17430</name>
</gene>
<dbReference type="Proteomes" id="UP000531581">
    <property type="component" value="Unassembled WGS sequence"/>
</dbReference>
<feature type="modified residue" description="4-aspartylphosphate" evidence="6">
    <location>
        <position position="51"/>
    </location>
</feature>
<dbReference type="PANTHER" id="PTHR48111">
    <property type="entry name" value="REGULATOR OF RPOS"/>
    <property type="match status" value="1"/>
</dbReference>
<dbReference type="EMBL" id="JABEOV010000004">
    <property type="protein sequence ID" value="NNG51908.1"/>
    <property type="molecule type" value="Genomic_DNA"/>
</dbReference>
<dbReference type="GO" id="GO:0005829">
    <property type="term" value="C:cytosol"/>
    <property type="evidence" value="ECO:0007669"/>
    <property type="project" value="TreeGrafter"/>
</dbReference>
<feature type="domain" description="OmpR/PhoB-type" evidence="9">
    <location>
        <begin position="125"/>
        <end position="223"/>
    </location>
</feature>
<proteinExistence type="predicted"/>
<keyword evidence="1 6" id="KW-0597">Phosphoprotein</keyword>
<evidence type="ECO:0000256" key="7">
    <source>
        <dbReference type="PROSITE-ProRule" id="PRU01091"/>
    </source>
</evidence>
<evidence type="ECO:0000259" key="8">
    <source>
        <dbReference type="PROSITE" id="PS50110"/>
    </source>
</evidence>
<evidence type="ECO:0000256" key="1">
    <source>
        <dbReference type="ARBA" id="ARBA00022553"/>
    </source>
</evidence>
<dbReference type="AlphaFoldDB" id="A0A7Y7UTG5"/>
<feature type="DNA-binding region" description="OmpR/PhoB-type" evidence="7">
    <location>
        <begin position="125"/>
        <end position="223"/>
    </location>
</feature>
<dbReference type="FunFam" id="1.10.10.10:FF:000005">
    <property type="entry name" value="Two-component system response regulator"/>
    <property type="match status" value="1"/>
</dbReference>
<evidence type="ECO:0000256" key="2">
    <source>
        <dbReference type="ARBA" id="ARBA00023012"/>
    </source>
</evidence>
<dbReference type="SUPFAM" id="SSF52172">
    <property type="entry name" value="CheY-like"/>
    <property type="match status" value="1"/>
</dbReference>
<evidence type="ECO:0000313" key="12">
    <source>
        <dbReference type="Proteomes" id="UP000531581"/>
    </source>
</evidence>
<keyword evidence="4 7" id="KW-0238">DNA-binding</keyword>
<evidence type="ECO:0000259" key="9">
    <source>
        <dbReference type="PROSITE" id="PS51755"/>
    </source>
</evidence>
<evidence type="ECO:0000256" key="4">
    <source>
        <dbReference type="ARBA" id="ARBA00023125"/>
    </source>
</evidence>
<comment type="caution">
    <text evidence="11">The sequence shown here is derived from an EMBL/GenBank/DDBJ whole genome shotgun (WGS) entry which is preliminary data.</text>
</comment>
<evidence type="ECO:0000313" key="10">
    <source>
        <dbReference type="EMBL" id="NNG51908.1"/>
    </source>
</evidence>
<dbReference type="GO" id="GO:0006355">
    <property type="term" value="P:regulation of DNA-templated transcription"/>
    <property type="evidence" value="ECO:0007669"/>
    <property type="project" value="InterPro"/>
</dbReference>
<dbReference type="SMART" id="SM00862">
    <property type="entry name" value="Trans_reg_C"/>
    <property type="match status" value="1"/>
</dbReference>
<keyword evidence="13" id="KW-1185">Reference proteome</keyword>
<keyword evidence="2" id="KW-0902">Two-component regulatory system</keyword>
<accession>A0A7Y7UTG5</accession>
<dbReference type="EMBL" id="JABYQV010000019">
    <property type="protein sequence ID" value="NVP32821.1"/>
    <property type="molecule type" value="Genomic_DNA"/>
</dbReference>
<dbReference type="GO" id="GO:0000156">
    <property type="term" value="F:phosphorelay response regulator activity"/>
    <property type="evidence" value="ECO:0007669"/>
    <property type="project" value="TreeGrafter"/>
</dbReference>
<dbReference type="GO" id="GO:0000976">
    <property type="term" value="F:transcription cis-regulatory region binding"/>
    <property type="evidence" value="ECO:0007669"/>
    <property type="project" value="TreeGrafter"/>
</dbReference>
<evidence type="ECO:0000313" key="13">
    <source>
        <dbReference type="Proteomes" id="UP000557656"/>
    </source>
</evidence>
<dbReference type="Gene3D" id="3.40.50.2300">
    <property type="match status" value="1"/>
</dbReference>
<evidence type="ECO:0000256" key="5">
    <source>
        <dbReference type="ARBA" id="ARBA00023163"/>
    </source>
</evidence>
<dbReference type="RefSeq" id="WP_170172123.1">
    <property type="nucleotide sequence ID" value="NZ_JABEOV010000004.1"/>
</dbReference>
<keyword evidence="3" id="KW-0805">Transcription regulation</keyword>
<dbReference type="Gene3D" id="1.10.10.10">
    <property type="entry name" value="Winged helix-like DNA-binding domain superfamily/Winged helix DNA-binding domain"/>
    <property type="match status" value="1"/>
</dbReference>
<dbReference type="GO" id="GO:0032993">
    <property type="term" value="C:protein-DNA complex"/>
    <property type="evidence" value="ECO:0007669"/>
    <property type="project" value="TreeGrafter"/>
</dbReference>
<organism evidence="11 12">
    <name type="scientific">Sphingomonas sanguinis</name>
    <dbReference type="NCBI Taxonomy" id="33051"/>
    <lineage>
        <taxon>Bacteria</taxon>
        <taxon>Pseudomonadati</taxon>
        <taxon>Pseudomonadota</taxon>
        <taxon>Alphaproteobacteria</taxon>
        <taxon>Sphingomonadales</taxon>
        <taxon>Sphingomonadaceae</taxon>
        <taxon>Sphingomonas</taxon>
    </lineage>
</organism>
<evidence type="ECO:0000256" key="3">
    <source>
        <dbReference type="ARBA" id="ARBA00023015"/>
    </source>
</evidence>
<dbReference type="CDD" id="cd00383">
    <property type="entry name" value="trans_reg_C"/>
    <property type="match status" value="1"/>
</dbReference>
<dbReference type="InterPro" id="IPR039420">
    <property type="entry name" value="WalR-like"/>
</dbReference>
<evidence type="ECO:0000313" key="11">
    <source>
        <dbReference type="EMBL" id="NVP32821.1"/>
    </source>
</evidence>
<dbReference type="InterPro" id="IPR011006">
    <property type="entry name" value="CheY-like_superfamily"/>
</dbReference>
<dbReference type="InterPro" id="IPR036388">
    <property type="entry name" value="WH-like_DNA-bd_sf"/>
</dbReference>
<keyword evidence="5" id="KW-0804">Transcription</keyword>
<protein>
    <submittedName>
        <fullName evidence="11">Response regulator transcription factor</fullName>
    </submittedName>
</protein>
<sequence length="225" mass="25035">MRVLLAEDDIDTARLIAGDLTGRGYDVTMVADGDSARTYAIEERFDLAIVDRMLPSLDGVGIVRAWRAAGIRLPVLMLTALGGIADRVTGLGAGADDYLVKPFALAELAARVDALLRRPPLTTQPTRFQVGDIMLDLLSRDVRRDGREIRLQPREFAILEHLMRHAGQVVTRTMLLETIWGFHFDPQTNIVESHLSRMRSKLNAGFAVDPIETLRGVGYRMRRDG</sequence>
<dbReference type="InterPro" id="IPR001867">
    <property type="entry name" value="OmpR/PhoB-type_DNA-bd"/>
</dbReference>
<dbReference type="PROSITE" id="PS50110">
    <property type="entry name" value="RESPONSE_REGULATORY"/>
    <property type="match status" value="1"/>
</dbReference>
<reference evidence="12 13" key="1">
    <citation type="submission" date="2020-05" db="EMBL/GenBank/DDBJ databases">
        <title>Draft Genome Sequences of Sphingomonas sp. Isolated from the International Space Station.</title>
        <authorList>
            <person name="Bijlani S."/>
            <person name="Singh N.K."/>
            <person name="Mason C.E."/>
            <person name="Wang C.C."/>
            <person name="Venkateswaran K."/>
        </authorList>
    </citation>
    <scope>NUCLEOTIDE SEQUENCE [LARGE SCALE GENOMIC DNA]</scope>
    <source>
        <strain evidence="10 13">IIF7SW-B5</strain>
        <strain evidence="11">ISS-IIF7SWP</strain>
    </source>
</reference>
<dbReference type="InterPro" id="IPR001789">
    <property type="entry name" value="Sig_transdc_resp-reg_receiver"/>
</dbReference>
<feature type="domain" description="Response regulatory" evidence="8">
    <location>
        <begin position="2"/>
        <end position="116"/>
    </location>
</feature>
<evidence type="ECO:0000256" key="6">
    <source>
        <dbReference type="PROSITE-ProRule" id="PRU00169"/>
    </source>
</evidence>